<reference evidence="1 2" key="1">
    <citation type="journal article" date="2019" name="Commun. Biol.">
        <title>The bagworm genome reveals a unique fibroin gene that provides high tensile strength.</title>
        <authorList>
            <person name="Kono N."/>
            <person name="Nakamura H."/>
            <person name="Ohtoshi R."/>
            <person name="Tomita M."/>
            <person name="Numata K."/>
            <person name="Arakawa K."/>
        </authorList>
    </citation>
    <scope>NUCLEOTIDE SEQUENCE [LARGE SCALE GENOMIC DNA]</scope>
</reference>
<dbReference type="Proteomes" id="UP000299102">
    <property type="component" value="Unassembled WGS sequence"/>
</dbReference>
<keyword evidence="2" id="KW-1185">Reference proteome</keyword>
<comment type="caution">
    <text evidence="1">The sequence shown here is derived from an EMBL/GenBank/DDBJ whole genome shotgun (WGS) entry which is preliminary data.</text>
</comment>
<protein>
    <submittedName>
        <fullName evidence="1">Uncharacterized protein</fullName>
    </submittedName>
</protein>
<organism evidence="1 2">
    <name type="scientific">Eumeta variegata</name>
    <name type="common">Bagworm moth</name>
    <name type="synonym">Eumeta japonica</name>
    <dbReference type="NCBI Taxonomy" id="151549"/>
    <lineage>
        <taxon>Eukaryota</taxon>
        <taxon>Metazoa</taxon>
        <taxon>Ecdysozoa</taxon>
        <taxon>Arthropoda</taxon>
        <taxon>Hexapoda</taxon>
        <taxon>Insecta</taxon>
        <taxon>Pterygota</taxon>
        <taxon>Neoptera</taxon>
        <taxon>Endopterygota</taxon>
        <taxon>Lepidoptera</taxon>
        <taxon>Glossata</taxon>
        <taxon>Ditrysia</taxon>
        <taxon>Tineoidea</taxon>
        <taxon>Psychidae</taxon>
        <taxon>Oiketicinae</taxon>
        <taxon>Eumeta</taxon>
    </lineage>
</organism>
<gene>
    <name evidence="1" type="ORF">EVAR_10427_1</name>
</gene>
<proteinExistence type="predicted"/>
<evidence type="ECO:0000313" key="1">
    <source>
        <dbReference type="EMBL" id="GBP24200.1"/>
    </source>
</evidence>
<evidence type="ECO:0000313" key="2">
    <source>
        <dbReference type="Proteomes" id="UP000299102"/>
    </source>
</evidence>
<accession>A0A4C1UDJ8</accession>
<dbReference type="AlphaFoldDB" id="A0A4C1UDJ8"/>
<sequence length="102" mass="11240">MVELPPLRYVVNSWHGCMRSRGAGARAGSAPINQSAAPMIEVAVPASWGQRISGNDCDRMLILDRDRVSANFNSRTEQLDSAKIPLSFFKIFEKSNHSDTSC</sequence>
<dbReference type="EMBL" id="BGZK01000158">
    <property type="protein sequence ID" value="GBP24200.1"/>
    <property type="molecule type" value="Genomic_DNA"/>
</dbReference>
<name>A0A4C1UDJ8_EUMVA</name>